<dbReference type="Pfam" id="PF00578">
    <property type="entry name" value="AhpC-TSA"/>
    <property type="match status" value="1"/>
</dbReference>
<dbReference type="PANTHER" id="PTHR42852">
    <property type="entry name" value="THIOL:DISULFIDE INTERCHANGE PROTEIN DSBE"/>
    <property type="match status" value="1"/>
</dbReference>
<dbReference type="SUPFAM" id="SSF52833">
    <property type="entry name" value="Thioredoxin-like"/>
    <property type="match status" value="1"/>
</dbReference>
<dbReference type="PROSITE" id="PS51352">
    <property type="entry name" value="THIOREDOXIN_2"/>
    <property type="match status" value="1"/>
</dbReference>
<dbReference type="InterPro" id="IPR000866">
    <property type="entry name" value="AhpC/TSA"/>
</dbReference>
<accession>A0ABN6N3Y0</accession>
<dbReference type="InterPro" id="IPR050553">
    <property type="entry name" value="Thioredoxin_ResA/DsbE_sf"/>
</dbReference>
<evidence type="ECO:0000313" key="3">
    <source>
        <dbReference type="Proteomes" id="UP001162891"/>
    </source>
</evidence>
<dbReference type="PANTHER" id="PTHR42852:SF13">
    <property type="entry name" value="PROTEIN DIPZ"/>
    <property type="match status" value="1"/>
</dbReference>
<keyword evidence="3" id="KW-1185">Reference proteome</keyword>
<organism evidence="2 3">
    <name type="scientific">Anaeromyxobacter oryzae</name>
    <dbReference type="NCBI Taxonomy" id="2918170"/>
    <lineage>
        <taxon>Bacteria</taxon>
        <taxon>Pseudomonadati</taxon>
        <taxon>Myxococcota</taxon>
        <taxon>Myxococcia</taxon>
        <taxon>Myxococcales</taxon>
        <taxon>Cystobacterineae</taxon>
        <taxon>Anaeromyxobacteraceae</taxon>
        <taxon>Anaeromyxobacter</taxon>
    </lineage>
</organism>
<gene>
    <name evidence="2" type="ORF">AMOR_56930</name>
</gene>
<reference evidence="3" key="1">
    <citation type="journal article" date="2022" name="Int. J. Syst. Evol. Microbiol.">
        <title>Anaeromyxobacter oryzae sp. nov., Anaeromyxobacter diazotrophicus sp. nov. and Anaeromyxobacter paludicola sp. nov., isolated from paddy soils.</title>
        <authorList>
            <person name="Itoh H."/>
            <person name="Xu Z."/>
            <person name="Mise K."/>
            <person name="Masuda Y."/>
            <person name="Ushijima N."/>
            <person name="Hayakawa C."/>
            <person name="Shiratori Y."/>
            <person name="Senoo K."/>
        </authorList>
    </citation>
    <scope>NUCLEOTIDE SEQUENCE [LARGE SCALE GENOMIC DNA]</scope>
    <source>
        <strain evidence="3">Red232</strain>
    </source>
</reference>
<protein>
    <submittedName>
        <fullName evidence="2">Alkyl hydroperoxide reductase</fullName>
    </submittedName>
</protein>
<dbReference type="EMBL" id="AP025591">
    <property type="protein sequence ID" value="BDG06697.1"/>
    <property type="molecule type" value="Genomic_DNA"/>
</dbReference>
<dbReference type="RefSeq" id="WP_248357177.1">
    <property type="nucleotide sequence ID" value="NZ_AP025591.1"/>
</dbReference>
<evidence type="ECO:0000313" key="2">
    <source>
        <dbReference type="EMBL" id="BDG06697.1"/>
    </source>
</evidence>
<dbReference type="InterPro" id="IPR036249">
    <property type="entry name" value="Thioredoxin-like_sf"/>
</dbReference>
<evidence type="ECO:0000259" key="1">
    <source>
        <dbReference type="PROSITE" id="PS51352"/>
    </source>
</evidence>
<proteinExistence type="predicted"/>
<feature type="domain" description="Thioredoxin" evidence="1">
    <location>
        <begin position="30"/>
        <end position="166"/>
    </location>
</feature>
<dbReference type="Gene3D" id="3.40.30.10">
    <property type="entry name" value="Glutaredoxin"/>
    <property type="match status" value="1"/>
</dbReference>
<name>A0ABN6N3Y0_9BACT</name>
<sequence>MTNWLKLAVLVVAAVVVTQLLVRRSDRILPPQGAAAPQLVLPDLEGRARDLSSLKGKVVAVNFWATWCPPCRRELPGLAAFYRSHQGRCFEMLGVAEESGRADVLAAARSIPYPILFDADAGALEPWGIQGYPATFVLDPEGHVRQVFRGEVEPAQLAEAVAPLLPGTCPRS</sequence>
<dbReference type="CDD" id="cd02966">
    <property type="entry name" value="TlpA_like_family"/>
    <property type="match status" value="1"/>
</dbReference>
<dbReference type="InterPro" id="IPR013766">
    <property type="entry name" value="Thioredoxin_domain"/>
</dbReference>
<dbReference type="Proteomes" id="UP001162891">
    <property type="component" value="Chromosome"/>
</dbReference>